<dbReference type="PANTHER" id="PTHR46481">
    <property type="entry name" value="ZINC FINGER BED DOMAIN-CONTAINING PROTEIN 4"/>
    <property type="match status" value="1"/>
</dbReference>
<comment type="caution">
    <text evidence="8">The sequence shown here is derived from an EMBL/GenBank/DDBJ whole genome shotgun (WGS) entry which is preliminary data.</text>
</comment>
<dbReference type="InterPro" id="IPR012337">
    <property type="entry name" value="RNaseH-like_sf"/>
</dbReference>
<dbReference type="Proteomes" id="UP000783686">
    <property type="component" value="Unassembled WGS sequence"/>
</dbReference>
<keyword evidence="4" id="KW-0862">Zinc</keyword>
<proteinExistence type="predicted"/>
<dbReference type="AlphaFoldDB" id="A0A811K1D2"/>
<evidence type="ECO:0000313" key="8">
    <source>
        <dbReference type="EMBL" id="CAD5209705.1"/>
    </source>
</evidence>
<evidence type="ECO:0000256" key="3">
    <source>
        <dbReference type="ARBA" id="ARBA00022771"/>
    </source>
</evidence>
<dbReference type="GO" id="GO:0008270">
    <property type="term" value="F:zinc ion binding"/>
    <property type="evidence" value="ECO:0007669"/>
    <property type="project" value="UniProtKB-KW"/>
</dbReference>
<reference evidence="8" key="1">
    <citation type="submission" date="2020-09" db="EMBL/GenBank/DDBJ databases">
        <authorList>
            <person name="Kikuchi T."/>
        </authorList>
    </citation>
    <scope>NUCLEOTIDE SEQUENCE</scope>
    <source>
        <strain evidence="8">SH1</strain>
    </source>
</reference>
<dbReference type="GO" id="GO:0046983">
    <property type="term" value="F:protein dimerization activity"/>
    <property type="evidence" value="ECO:0007669"/>
    <property type="project" value="InterPro"/>
</dbReference>
<feature type="domain" description="HAT C-terminal dimerisation" evidence="7">
    <location>
        <begin position="403"/>
        <end position="469"/>
    </location>
</feature>
<evidence type="ECO:0000313" key="9">
    <source>
        <dbReference type="Proteomes" id="UP000614601"/>
    </source>
</evidence>
<evidence type="ECO:0000259" key="7">
    <source>
        <dbReference type="Pfam" id="PF05699"/>
    </source>
</evidence>
<name>A0A811K1D2_9BILA</name>
<keyword evidence="3" id="KW-0863">Zinc-finger</keyword>
<keyword evidence="2" id="KW-0479">Metal-binding</keyword>
<comment type="subcellular location">
    <subcellularLocation>
        <location evidence="1">Nucleus</location>
    </subcellularLocation>
</comment>
<dbReference type="InterPro" id="IPR052035">
    <property type="entry name" value="ZnF_BED_domain_contain"/>
</dbReference>
<evidence type="ECO:0000256" key="2">
    <source>
        <dbReference type="ARBA" id="ARBA00022723"/>
    </source>
</evidence>
<dbReference type="GO" id="GO:0005634">
    <property type="term" value="C:nucleus"/>
    <property type="evidence" value="ECO:0007669"/>
    <property type="project" value="UniProtKB-SubCell"/>
</dbReference>
<evidence type="ECO:0000256" key="4">
    <source>
        <dbReference type="ARBA" id="ARBA00022833"/>
    </source>
</evidence>
<dbReference type="EMBL" id="CAJFCW020000002">
    <property type="protein sequence ID" value="CAG9089898.1"/>
    <property type="molecule type" value="Genomic_DNA"/>
</dbReference>
<keyword evidence="9" id="KW-1185">Reference proteome</keyword>
<dbReference type="PANTHER" id="PTHR46481:SF10">
    <property type="entry name" value="ZINC FINGER BED DOMAIN-CONTAINING PROTEIN 39"/>
    <property type="match status" value="1"/>
</dbReference>
<gene>
    <name evidence="8" type="ORF">BOKJ2_LOCUS2821</name>
</gene>
<dbReference type="OrthoDB" id="5833644at2759"/>
<evidence type="ECO:0000256" key="5">
    <source>
        <dbReference type="ARBA" id="ARBA00023242"/>
    </source>
</evidence>
<sequence>MDKDPDEVEGTNASDNRTKKRQNDSKSSTIWKGFNAKKECLINGCSYVSKDKTSSTKAMWDHVRCKHNETFTKLKEQCNSHDELPTKKQCSFDSPYGGPTVQTKKFVIGCKSFGTDVKTGANIAEKVLEICEDYGFAKNQILCMVRDDAANMKKASKIIDVKSFQCVCHLLNLVVSQAINASTGSVSEVVAKAREFEKLSRQFENKNKFKEAHERLNVPFTKIPRDQDQLLVIVKILKKFHELTVMFSEDDATASAVLPLLNGLADYLQLTHEKLKTQEEFEDVVNFIDDLWERLTTRMENIQNKEIMISAQLIDPRYSHQLSANTAKIGVSYINKMLKAGVDNATEENEPNLDDLEEESQSSLDLSFLDDDLITTRQKHVYVSSTQEETIQREYNDLRTCGHDDNPYKFWEKNEKRFPTLAVVARELLSVPPSSVLSERFFSHTTMLFADHLKSRLSNEMAEKILLLRCQLIQEKDVNSDADFEISEENEY</sequence>
<dbReference type="InterPro" id="IPR008906">
    <property type="entry name" value="HATC_C_dom"/>
</dbReference>
<dbReference type="Pfam" id="PF05699">
    <property type="entry name" value="Dimer_Tnp_hAT"/>
    <property type="match status" value="1"/>
</dbReference>
<organism evidence="8 9">
    <name type="scientific">Bursaphelenchus okinawaensis</name>
    <dbReference type="NCBI Taxonomy" id="465554"/>
    <lineage>
        <taxon>Eukaryota</taxon>
        <taxon>Metazoa</taxon>
        <taxon>Ecdysozoa</taxon>
        <taxon>Nematoda</taxon>
        <taxon>Chromadorea</taxon>
        <taxon>Rhabditida</taxon>
        <taxon>Tylenchina</taxon>
        <taxon>Tylenchomorpha</taxon>
        <taxon>Aphelenchoidea</taxon>
        <taxon>Aphelenchoididae</taxon>
        <taxon>Bursaphelenchus</taxon>
    </lineage>
</organism>
<evidence type="ECO:0000256" key="1">
    <source>
        <dbReference type="ARBA" id="ARBA00004123"/>
    </source>
</evidence>
<feature type="region of interest" description="Disordered" evidence="6">
    <location>
        <begin position="1"/>
        <end position="27"/>
    </location>
</feature>
<keyword evidence="5" id="KW-0539">Nucleus</keyword>
<accession>A0A811K1D2</accession>
<evidence type="ECO:0000256" key="6">
    <source>
        <dbReference type="SAM" id="MobiDB-lite"/>
    </source>
</evidence>
<dbReference type="SUPFAM" id="SSF53098">
    <property type="entry name" value="Ribonuclease H-like"/>
    <property type="match status" value="1"/>
</dbReference>
<protein>
    <recommendedName>
        <fullName evidence="7">HAT C-terminal dimerisation domain-containing protein</fullName>
    </recommendedName>
</protein>
<dbReference type="EMBL" id="CAJFDH010000002">
    <property type="protein sequence ID" value="CAD5209705.1"/>
    <property type="molecule type" value="Genomic_DNA"/>
</dbReference>
<dbReference type="Proteomes" id="UP000614601">
    <property type="component" value="Unassembled WGS sequence"/>
</dbReference>